<accession>A0A7W7Y7U5</accession>
<proteinExistence type="predicted"/>
<protein>
    <submittedName>
        <fullName evidence="1">Uncharacterized protein</fullName>
    </submittedName>
</protein>
<organism evidence="1 2">
    <name type="scientific">Prosthecobacter vanneervenii</name>
    <dbReference type="NCBI Taxonomy" id="48466"/>
    <lineage>
        <taxon>Bacteria</taxon>
        <taxon>Pseudomonadati</taxon>
        <taxon>Verrucomicrobiota</taxon>
        <taxon>Verrucomicrobiia</taxon>
        <taxon>Verrucomicrobiales</taxon>
        <taxon>Verrucomicrobiaceae</taxon>
        <taxon>Prosthecobacter</taxon>
    </lineage>
</organism>
<evidence type="ECO:0000313" key="2">
    <source>
        <dbReference type="Proteomes" id="UP000590740"/>
    </source>
</evidence>
<keyword evidence="2" id="KW-1185">Reference proteome</keyword>
<gene>
    <name evidence="1" type="ORF">HNQ65_000586</name>
</gene>
<dbReference type="EMBL" id="JACHIG010000001">
    <property type="protein sequence ID" value="MBB5031032.1"/>
    <property type="molecule type" value="Genomic_DNA"/>
</dbReference>
<comment type="caution">
    <text evidence="1">The sequence shown here is derived from an EMBL/GenBank/DDBJ whole genome shotgun (WGS) entry which is preliminary data.</text>
</comment>
<reference evidence="1 2" key="1">
    <citation type="submission" date="2020-08" db="EMBL/GenBank/DDBJ databases">
        <title>Genomic Encyclopedia of Type Strains, Phase IV (KMG-IV): sequencing the most valuable type-strain genomes for metagenomic binning, comparative biology and taxonomic classification.</title>
        <authorList>
            <person name="Goeker M."/>
        </authorList>
    </citation>
    <scope>NUCLEOTIDE SEQUENCE [LARGE SCALE GENOMIC DNA]</scope>
    <source>
        <strain evidence="1 2">DSM 12252</strain>
    </source>
</reference>
<dbReference type="AlphaFoldDB" id="A0A7W7Y7U5"/>
<dbReference type="Proteomes" id="UP000590740">
    <property type="component" value="Unassembled WGS sequence"/>
</dbReference>
<sequence length="191" mass="20298">MESATAPVTRLRFLSQILAEYQIPVAYLPPDEDTGEMLLITATVMNGVVVPMRLIPLNDIIPEASETTAPLTSWLLHASLVFPFHVPEDKTSDVMRATQLISRMLPLCSLGVIEPEGGCYLQACVSIEDVDAIPRAVLMDVIGMARMAAGTYGPALADIAAGTLTYAGFAQKLEAAGLMPPPLFGSPLDAA</sequence>
<evidence type="ECO:0000313" key="1">
    <source>
        <dbReference type="EMBL" id="MBB5031032.1"/>
    </source>
</evidence>
<name>A0A7W7Y7U5_9BACT</name>
<dbReference type="RefSeq" id="WP_184337974.1">
    <property type="nucleotide sequence ID" value="NZ_JACHIG010000001.1"/>
</dbReference>